<dbReference type="InterPro" id="IPR036890">
    <property type="entry name" value="HATPase_C_sf"/>
</dbReference>
<dbReference type="Proteomes" id="UP001597262">
    <property type="component" value="Unassembled WGS sequence"/>
</dbReference>
<dbReference type="RefSeq" id="WP_379319378.1">
    <property type="nucleotide sequence ID" value="NZ_JBHTLM010000007.1"/>
</dbReference>
<dbReference type="InterPro" id="IPR003660">
    <property type="entry name" value="HAMP_dom"/>
</dbReference>
<evidence type="ECO:0000313" key="10">
    <source>
        <dbReference type="Proteomes" id="UP001597262"/>
    </source>
</evidence>
<keyword evidence="7" id="KW-0812">Transmembrane</keyword>
<evidence type="ECO:0000259" key="8">
    <source>
        <dbReference type="PROSITE" id="PS50885"/>
    </source>
</evidence>
<organism evidence="9 10">
    <name type="scientific">Paenibacillus puldeungensis</name>
    <dbReference type="NCBI Taxonomy" id="696536"/>
    <lineage>
        <taxon>Bacteria</taxon>
        <taxon>Bacillati</taxon>
        <taxon>Bacillota</taxon>
        <taxon>Bacilli</taxon>
        <taxon>Bacillales</taxon>
        <taxon>Paenibacillaceae</taxon>
        <taxon>Paenibacillus</taxon>
    </lineage>
</organism>
<keyword evidence="4 9" id="KW-0808">Transferase</keyword>
<dbReference type="PANTHER" id="PTHR34220:SF7">
    <property type="entry name" value="SENSOR HISTIDINE KINASE YPDA"/>
    <property type="match status" value="1"/>
</dbReference>
<evidence type="ECO:0000256" key="3">
    <source>
        <dbReference type="ARBA" id="ARBA00022553"/>
    </source>
</evidence>
<dbReference type="CDD" id="cd06225">
    <property type="entry name" value="HAMP"/>
    <property type="match status" value="1"/>
</dbReference>
<keyword evidence="7" id="KW-1133">Transmembrane helix</keyword>
<keyword evidence="9" id="KW-0418">Kinase</keyword>
<evidence type="ECO:0000256" key="4">
    <source>
        <dbReference type="ARBA" id="ARBA00022679"/>
    </source>
</evidence>
<evidence type="ECO:0000256" key="7">
    <source>
        <dbReference type="SAM" id="Phobius"/>
    </source>
</evidence>
<keyword evidence="3" id="KW-0597">Phosphoprotein</keyword>
<feature type="region of interest" description="Disordered" evidence="6">
    <location>
        <begin position="226"/>
        <end position="245"/>
    </location>
</feature>
<accession>A0ABW3RWQ8</accession>
<comment type="caution">
    <text evidence="9">The sequence shown here is derived from an EMBL/GenBank/DDBJ whole genome shotgun (WGS) entry which is preliminary data.</text>
</comment>
<evidence type="ECO:0000256" key="5">
    <source>
        <dbReference type="ARBA" id="ARBA00023136"/>
    </source>
</evidence>
<dbReference type="SMART" id="SM00304">
    <property type="entry name" value="HAMP"/>
    <property type="match status" value="1"/>
</dbReference>
<dbReference type="SUPFAM" id="SSF55874">
    <property type="entry name" value="ATPase domain of HSP90 chaperone/DNA topoisomerase II/histidine kinase"/>
    <property type="match status" value="1"/>
</dbReference>
<dbReference type="EC" id="2.7.13.3" evidence="9"/>
<dbReference type="InterPro" id="IPR010559">
    <property type="entry name" value="Sig_transdc_His_kin_internal"/>
</dbReference>
<dbReference type="InterPro" id="IPR050640">
    <property type="entry name" value="Bact_2-comp_sensor_kinase"/>
</dbReference>
<dbReference type="EMBL" id="JBHTLM010000007">
    <property type="protein sequence ID" value="MFD1176928.1"/>
    <property type="molecule type" value="Genomic_DNA"/>
</dbReference>
<sequence>MKSSVFRWNRHSIVHKLLVTFLLVVLPLYIIGISITFYSSNQMRAEVERANESKLRFYYSHLEFELQRITRLVAEYSIDDTLASFSARLPIMNQYEVDNNLNNIFTKLKQIRETSPYIADVVYFLPVINKRVSVQDGVRDVTQEDWQSLSDTMGNLGGPVSVYQNELYVLRRSPFNLDNQVPPNFLLGIKLSTPELELRLKEYAVTGGSNITLEFGSNNEYVLSTSRPAPKLSPNPERPSEEKTVSVQRYSQDDSFHYSLYDHNNHFRLTASIPNSVLLKPIRVFTSLLWLLTLLSLITIVLFSVWSFRAIHRPISILIRGFEKAEQGQTGLHITHSRKDEFGYLYARFNDMLRRLHTLIEENYVQRIRTGEAELKHLQSQITPHFLYNSLFSIKQMAEVENVELIKEFSDYLGQYFRYMTRDFAQEVTLKQELDHALVYLAIQRIRFGPRIQAEVDEMDQDCSSIIVPRVLLQPILENVFEHGLQQKASGGLLRMKYEKTNDMLTIHIEDNGDVLTEEDLYRLQQQLSQQEITRGEITGLLNVNQRLRIKFGPSYGLQVERSALGGLCVKVNIPRKGGADDAANDDR</sequence>
<dbReference type="Pfam" id="PF00672">
    <property type="entry name" value="HAMP"/>
    <property type="match status" value="1"/>
</dbReference>
<protein>
    <submittedName>
        <fullName evidence="9">Sensor histidine kinase</fullName>
        <ecNumber evidence="9">2.7.13.3</ecNumber>
    </submittedName>
</protein>
<dbReference type="Gene3D" id="6.10.340.10">
    <property type="match status" value="1"/>
</dbReference>
<dbReference type="SUPFAM" id="SSF158472">
    <property type="entry name" value="HAMP domain-like"/>
    <property type="match status" value="1"/>
</dbReference>
<dbReference type="PROSITE" id="PS50885">
    <property type="entry name" value="HAMP"/>
    <property type="match status" value="1"/>
</dbReference>
<evidence type="ECO:0000313" key="9">
    <source>
        <dbReference type="EMBL" id="MFD1176928.1"/>
    </source>
</evidence>
<feature type="transmembrane region" description="Helical" evidence="7">
    <location>
        <begin position="288"/>
        <end position="308"/>
    </location>
</feature>
<keyword evidence="10" id="KW-1185">Reference proteome</keyword>
<keyword evidence="2" id="KW-1003">Cell membrane</keyword>
<dbReference type="GO" id="GO:0004673">
    <property type="term" value="F:protein histidine kinase activity"/>
    <property type="evidence" value="ECO:0007669"/>
    <property type="project" value="UniProtKB-EC"/>
</dbReference>
<reference evidence="10" key="1">
    <citation type="journal article" date="2019" name="Int. J. Syst. Evol. Microbiol.">
        <title>The Global Catalogue of Microorganisms (GCM) 10K type strain sequencing project: providing services to taxonomists for standard genome sequencing and annotation.</title>
        <authorList>
            <consortium name="The Broad Institute Genomics Platform"/>
            <consortium name="The Broad Institute Genome Sequencing Center for Infectious Disease"/>
            <person name="Wu L."/>
            <person name="Ma J."/>
        </authorList>
    </citation>
    <scope>NUCLEOTIDE SEQUENCE [LARGE SCALE GENOMIC DNA]</scope>
    <source>
        <strain evidence="10">CCUG 59189</strain>
    </source>
</reference>
<feature type="transmembrane region" description="Helical" evidence="7">
    <location>
        <begin position="17"/>
        <end position="39"/>
    </location>
</feature>
<name>A0ABW3RWQ8_9BACL</name>
<evidence type="ECO:0000256" key="1">
    <source>
        <dbReference type="ARBA" id="ARBA00004651"/>
    </source>
</evidence>
<feature type="domain" description="HAMP" evidence="8">
    <location>
        <begin position="309"/>
        <end position="361"/>
    </location>
</feature>
<evidence type="ECO:0000256" key="6">
    <source>
        <dbReference type="SAM" id="MobiDB-lite"/>
    </source>
</evidence>
<keyword evidence="5 7" id="KW-0472">Membrane</keyword>
<gene>
    <name evidence="9" type="ORF">ACFQ3W_11535</name>
</gene>
<evidence type="ECO:0000256" key="2">
    <source>
        <dbReference type="ARBA" id="ARBA00022475"/>
    </source>
</evidence>
<dbReference type="Gene3D" id="3.30.565.10">
    <property type="entry name" value="Histidine kinase-like ATPase, C-terminal domain"/>
    <property type="match status" value="1"/>
</dbReference>
<dbReference type="Pfam" id="PF06580">
    <property type="entry name" value="His_kinase"/>
    <property type="match status" value="1"/>
</dbReference>
<comment type="subcellular location">
    <subcellularLocation>
        <location evidence="1">Cell membrane</location>
        <topology evidence="1">Multi-pass membrane protein</topology>
    </subcellularLocation>
</comment>
<proteinExistence type="predicted"/>
<dbReference type="PANTHER" id="PTHR34220">
    <property type="entry name" value="SENSOR HISTIDINE KINASE YPDA"/>
    <property type="match status" value="1"/>
</dbReference>